<feature type="domain" description="EamA" evidence="7">
    <location>
        <begin position="150"/>
        <end position="279"/>
    </location>
</feature>
<name>A0A3M6QAA1_9BURK</name>
<dbReference type="GO" id="GO:0005886">
    <property type="term" value="C:plasma membrane"/>
    <property type="evidence" value="ECO:0007669"/>
    <property type="project" value="UniProtKB-SubCell"/>
</dbReference>
<comment type="subcellular location">
    <subcellularLocation>
        <location evidence="1">Cell membrane</location>
        <topology evidence="1">Multi-pass membrane protein</topology>
    </subcellularLocation>
</comment>
<feature type="transmembrane region" description="Helical" evidence="6">
    <location>
        <begin position="152"/>
        <end position="169"/>
    </location>
</feature>
<keyword evidence="5 6" id="KW-0472">Membrane</keyword>
<evidence type="ECO:0000256" key="1">
    <source>
        <dbReference type="ARBA" id="ARBA00004651"/>
    </source>
</evidence>
<dbReference type="PANTHER" id="PTHR42920">
    <property type="entry name" value="OS03G0707200 PROTEIN-RELATED"/>
    <property type="match status" value="1"/>
</dbReference>
<evidence type="ECO:0000313" key="8">
    <source>
        <dbReference type="EMBL" id="RMW99570.1"/>
    </source>
</evidence>
<evidence type="ECO:0000313" key="9">
    <source>
        <dbReference type="Proteomes" id="UP000267521"/>
    </source>
</evidence>
<protein>
    <submittedName>
        <fullName evidence="8">DMT family transporter</fullName>
    </submittedName>
</protein>
<keyword evidence="4 6" id="KW-1133">Transmembrane helix</keyword>
<evidence type="ECO:0000256" key="6">
    <source>
        <dbReference type="SAM" id="Phobius"/>
    </source>
</evidence>
<evidence type="ECO:0000256" key="4">
    <source>
        <dbReference type="ARBA" id="ARBA00022989"/>
    </source>
</evidence>
<dbReference type="Pfam" id="PF00892">
    <property type="entry name" value="EamA"/>
    <property type="match status" value="1"/>
</dbReference>
<dbReference type="InterPro" id="IPR000620">
    <property type="entry name" value="EamA_dom"/>
</dbReference>
<dbReference type="RefSeq" id="WP_122237780.1">
    <property type="nucleotide sequence ID" value="NZ_RDQM01000004.1"/>
</dbReference>
<sequence>MRSTSPLHSSPVLWPVLAVIGSVVSLALGTSYAKQLFPLVGAQGTSALRVGLSALVLVVLWRPWRWPLSRPDVGTLLRYGLALGLMNWMFYMAIRTIPFGVAVAIEFTGPLAVALYYSRRKRDYIWVALVVLGLGLLLPLTQQAHALDPAGVLWALGAAAAWGTYIVFGKRAGHLHAGQSVALGLLAASLVVVPIGIAHAGAALFDPQLLLWGLGVAIVSSTIPISLEMFALKRLPRETFGILLSLEPAVAALAALVFLHEALSLQQWLAIGCIMAASMGSVASASRRSPEVVQISKSKEN</sequence>
<keyword evidence="2" id="KW-1003">Cell membrane</keyword>
<dbReference type="EMBL" id="RDQM01000004">
    <property type="protein sequence ID" value="RMW99570.1"/>
    <property type="molecule type" value="Genomic_DNA"/>
</dbReference>
<feature type="transmembrane region" description="Helical" evidence="6">
    <location>
        <begin position="97"/>
        <end position="117"/>
    </location>
</feature>
<accession>A0A3M6QAA1</accession>
<reference evidence="8 9" key="1">
    <citation type="submission" date="2018-10" db="EMBL/GenBank/DDBJ databases">
        <title>Comamonadaceae CDC group NO-1 genome sequencing and assembly.</title>
        <authorList>
            <person name="Bernier A.-M."/>
            <person name="Bernard K."/>
        </authorList>
    </citation>
    <scope>NUCLEOTIDE SEQUENCE [LARGE SCALE GENOMIC DNA]</scope>
    <source>
        <strain evidence="8 9">NML970147</strain>
    </source>
</reference>
<evidence type="ECO:0000256" key="2">
    <source>
        <dbReference type="ARBA" id="ARBA00022475"/>
    </source>
</evidence>
<feature type="transmembrane region" description="Helical" evidence="6">
    <location>
        <begin position="181"/>
        <end position="203"/>
    </location>
</feature>
<proteinExistence type="predicted"/>
<dbReference type="InterPro" id="IPR037185">
    <property type="entry name" value="EmrE-like"/>
</dbReference>
<feature type="transmembrane region" description="Helical" evidence="6">
    <location>
        <begin position="73"/>
        <end position="91"/>
    </location>
</feature>
<keyword evidence="3 6" id="KW-0812">Transmembrane</keyword>
<dbReference type="AlphaFoldDB" id="A0A3M6QAA1"/>
<feature type="transmembrane region" description="Helical" evidence="6">
    <location>
        <begin position="124"/>
        <end position="140"/>
    </location>
</feature>
<dbReference type="Proteomes" id="UP000267521">
    <property type="component" value="Unassembled WGS sequence"/>
</dbReference>
<dbReference type="InterPro" id="IPR051258">
    <property type="entry name" value="Diverse_Substrate_Transporter"/>
</dbReference>
<evidence type="ECO:0000256" key="5">
    <source>
        <dbReference type="ARBA" id="ARBA00023136"/>
    </source>
</evidence>
<feature type="transmembrane region" description="Helical" evidence="6">
    <location>
        <begin position="39"/>
        <end position="61"/>
    </location>
</feature>
<dbReference type="PANTHER" id="PTHR42920:SF5">
    <property type="entry name" value="EAMA DOMAIN-CONTAINING PROTEIN"/>
    <property type="match status" value="1"/>
</dbReference>
<gene>
    <name evidence="8" type="ORF">EBQ26_04255</name>
</gene>
<evidence type="ECO:0000259" key="7">
    <source>
        <dbReference type="Pfam" id="PF00892"/>
    </source>
</evidence>
<comment type="caution">
    <text evidence="8">The sequence shown here is derived from an EMBL/GenBank/DDBJ whole genome shotgun (WGS) entry which is preliminary data.</text>
</comment>
<feature type="transmembrane region" description="Helical" evidence="6">
    <location>
        <begin position="209"/>
        <end position="227"/>
    </location>
</feature>
<feature type="transmembrane region" description="Helical" evidence="6">
    <location>
        <begin position="239"/>
        <end position="259"/>
    </location>
</feature>
<organism evidence="8 9">
    <name type="scientific">Allofranklinella schreckenbergeri</name>
    <dbReference type="NCBI Taxonomy" id="1076744"/>
    <lineage>
        <taxon>Bacteria</taxon>
        <taxon>Pseudomonadati</taxon>
        <taxon>Pseudomonadota</taxon>
        <taxon>Betaproteobacteria</taxon>
        <taxon>Burkholderiales</taxon>
        <taxon>Comamonadaceae</taxon>
        <taxon>Allofranklinella</taxon>
    </lineage>
</organism>
<feature type="transmembrane region" description="Helical" evidence="6">
    <location>
        <begin position="12"/>
        <end position="33"/>
    </location>
</feature>
<feature type="transmembrane region" description="Helical" evidence="6">
    <location>
        <begin position="265"/>
        <end position="285"/>
    </location>
</feature>
<dbReference type="SUPFAM" id="SSF103481">
    <property type="entry name" value="Multidrug resistance efflux transporter EmrE"/>
    <property type="match status" value="2"/>
</dbReference>
<evidence type="ECO:0000256" key="3">
    <source>
        <dbReference type="ARBA" id="ARBA00022692"/>
    </source>
</evidence>